<gene>
    <name evidence="2" type="ORF">QBC34DRAFT_100489</name>
</gene>
<dbReference type="EMBL" id="MU865940">
    <property type="protein sequence ID" value="KAK4448873.1"/>
    <property type="molecule type" value="Genomic_DNA"/>
</dbReference>
<dbReference type="AlphaFoldDB" id="A0AAV9GNG3"/>
<sequence>MFPCHCQRTFGSTAALMQHQTAKRGVCIAAQPTRPPTQPKPSSPPSPPNLRRRSHEAKLFMSGLKPQPIASFDPLTLTPSETPVSSKTPPELICSYNWQSDGGFHVPGHAAIYQPPPLPITLPFDTPTPFLPKHTTPGTTTTTNPFEQALDATAVMSPTFRFTDVDIVTTRNSLRKFLKFCKGSREPFRVNISLVEKTLFVEQFHVRAMVDRGWGRSFERFFARYPAGLEGSTSHDRFLRYGIGGVECVVGFEVDACYEGDDVDQVRSGLGELSIGRASGSGSGSLYGARIMPQSSVAELKTCKPGRNGMATYLPQLWFGRTPWLITGAHVDGKFVKTTVVKVEEQFGAWEAEHQTELRKLAALLQQLREAVRGSRVGKCAAVYERDGDEGALKVYKLSKQGQVVSDEVLQRFWG</sequence>
<reference evidence="2" key="2">
    <citation type="submission" date="2023-05" db="EMBL/GenBank/DDBJ databases">
        <authorList>
            <consortium name="Lawrence Berkeley National Laboratory"/>
            <person name="Steindorff A."/>
            <person name="Hensen N."/>
            <person name="Bonometti L."/>
            <person name="Westerberg I."/>
            <person name="Brannstrom I.O."/>
            <person name="Guillou S."/>
            <person name="Cros-Aarteil S."/>
            <person name="Calhoun S."/>
            <person name="Haridas S."/>
            <person name="Kuo A."/>
            <person name="Mondo S."/>
            <person name="Pangilinan J."/>
            <person name="Riley R."/>
            <person name="Labutti K."/>
            <person name="Andreopoulos B."/>
            <person name="Lipzen A."/>
            <person name="Chen C."/>
            <person name="Yanf M."/>
            <person name="Daum C."/>
            <person name="Ng V."/>
            <person name="Clum A."/>
            <person name="Ohm R."/>
            <person name="Martin F."/>
            <person name="Silar P."/>
            <person name="Natvig D."/>
            <person name="Lalanne C."/>
            <person name="Gautier V."/>
            <person name="Ament-Velasquez S.L."/>
            <person name="Kruys A."/>
            <person name="Hutchinson M.I."/>
            <person name="Powell A.J."/>
            <person name="Barry K."/>
            <person name="Miller A.N."/>
            <person name="Grigoriev I.V."/>
            <person name="Debuchy R."/>
            <person name="Gladieux P."/>
            <person name="Thoren M.H."/>
            <person name="Johannesson H."/>
        </authorList>
    </citation>
    <scope>NUCLEOTIDE SEQUENCE</scope>
    <source>
        <strain evidence="2">PSN243</strain>
    </source>
</reference>
<dbReference type="Proteomes" id="UP001321760">
    <property type="component" value="Unassembled WGS sequence"/>
</dbReference>
<protein>
    <submittedName>
        <fullName evidence="2">Geranylgeranyl pyrophosphate synthetase</fullName>
    </submittedName>
</protein>
<evidence type="ECO:0000313" key="3">
    <source>
        <dbReference type="Proteomes" id="UP001321760"/>
    </source>
</evidence>
<accession>A0AAV9GNG3</accession>
<name>A0AAV9GNG3_9PEZI</name>
<organism evidence="2 3">
    <name type="scientific">Podospora aff. communis PSN243</name>
    <dbReference type="NCBI Taxonomy" id="3040156"/>
    <lineage>
        <taxon>Eukaryota</taxon>
        <taxon>Fungi</taxon>
        <taxon>Dikarya</taxon>
        <taxon>Ascomycota</taxon>
        <taxon>Pezizomycotina</taxon>
        <taxon>Sordariomycetes</taxon>
        <taxon>Sordariomycetidae</taxon>
        <taxon>Sordariales</taxon>
        <taxon>Podosporaceae</taxon>
        <taxon>Podospora</taxon>
    </lineage>
</organism>
<proteinExistence type="predicted"/>
<feature type="compositionally biased region" description="Pro residues" evidence="1">
    <location>
        <begin position="33"/>
        <end position="48"/>
    </location>
</feature>
<evidence type="ECO:0000256" key="1">
    <source>
        <dbReference type="SAM" id="MobiDB-lite"/>
    </source>
</evidence>
<keyword evidence="3" id="KW-1185">Reference proteome</keyword>
<comment type="caution">
    <text evidence="2">The sequence shown here is derived from an EMBL/GenBank/DDBJ whole genome shotgun (WGS) entry which is preliminary data.</text>
</comment>
<evidence type="ECO:0000313" key="2">
    <source>
        <dbReference type="EMBL" id="KAK4448873.1"/>
    </source>
</evidence>
<reference evidence="2" key="1">
    <citation type="journal article" date="2023" name="Mol. Phylogenet. Evol.">
        <title>Genome-scale phylogeny and comparative genomics of the fungal order Sordariales.</title>
        <authorList>
            <person name="Hensen N."/>
            <person name="Bonometti L."/>
            <person name="Westerberg I."/>
            <person name="Brannstrom I.O."/>
            <person name="Guillou S."/>
            <person name="Cros-Aarteil S."/>
            <person name="Calhoun S."/>
            <person name="Haridas S."/>
            <person name="Kuo A."/>
            <person name="Mondo S."/>
            <person name="Pangilinan J."/>
            <person name="Riley R."/>
            <person name="LaButti K."/>
            <person name="Andreopoulos B."/>
            <person name="Lipzen A."/>
            <person name="Chen C."/>
            <person name="Yan M."/>
            <person name="Daum C."/>
            <person name="Ng V."/>
            <person name="Clum A."/>
            <person name="Steindorff A."/>
            <person name="Ohm R.A."/>
            <person name="Martin F."/>
            <person name="Silar P."/>
            <person name="Natvig D.O."/>
            <person name="Lalanne C."/>
            <person name="Gautier V."/>
            <person name="Ament-Velasquez S.L."/>
            <person name="Kruys A."/>
            <person name="Hutchinson M.I."/>
            <person name="Powell A.J."/>
            <person name="Barry K."/>
            <person name="Miller A.N."/>
            <person name="Grigoriev I.V."/>
            <person name="Debuchy R."/>
            <person name="Gladieux P."/>
            <person name="Hiltunen Thoren M."/>
            <person name="Johannesson H."/>
        </authorList>
    </citation>
    <scope>NUCLEOTIDE SEQUENCE</scope>
    <source>
        <strain evidence="2">PSN243</strain>
    </source>
</reference>
<dbReference type="PANTHER" id="PTHR35179">
    <property type="entry name" value="PROTEIN CBG02620"/>
    <property type="match status" value="1"/>
</dbReference>
<feature type="region of interest" description="Disordered" evidence="1">
    <location>
        <begin position="31"/>
        <end position="52"/>
    </location>
</feature>
<dbReference type="PANTHER" id="PTHR35179:SF1">
    <property type="entry name" value="INTEGRAL MEMBRANE PROTEIN"/>
    <property type="match status" value="1"/>
</dbReference>